<keyword evidence="2" id="KW-1185">Reference proteome</keyword>
<comment type="caution">
    <text evidence="1">The sequence shown here is derived from an EMBL/GenBank/DDBJ whole genome shotgun (WGS) entry which is preliminary data.</text>
</comment>
<evidence type="ECO:0000313" key="2">
    <source>
        <dbReference type="Proteomes" id="UP000005697"/>
    </source>
</evidence>
<protein>
    <submittedName>
        <fullName evidence="1">Uncharacterized protein</fullName>
    </submittedName>
</protein>
<dbReference type="Proteomes" id="UP000005697">
    <property type="component" value="Unassembled WGS sequence"/>
</dbReference>
<gene>
    <name evidence="1" type="ORF">HMPREF9141_0999</name>
</gene>
<dbReference type="EMBL" id="AEWX01000014">
    <property type="protein sequence ID" value="EGC20520.1"/>
    <property type="molecule type" value="Genomic_DNA"/>
</dbReference>
<dbReference type="AlphaFoldDB" id="F0F5Y3"/>
<accession>F0F5Y3</accession>
<proteinExistence type="predicted"/>
<dbReference type="STRING" id="888743.HMPREF9141_0999"/>
<name>F0F5Y3_9BACT</name>
<dbReference type="RefSeq" id="WP_007368531.1">
    <property type="nucleotide sequence ID" value="NZ_GL872283.1"/>
</dbReference>
<sequence length="73" mass="8233">MPIRLTVHCRPASTLRIRLPPSPYDIYPVDWNVLVPTANTGRFEGPHGSNLLLEVGQLIVKEEESIQYLPVHS</sequence>
<evidence type="ECO:0000313" key="1">
    <source>
        <dbReference type="EMBL" id="EGC20520.1"/>
    </source>
</evidence>
<dbReference type="HOGENOM" id="CLU_2701719_0_0_10"/>
<reference evidence="1 2" key="1">
    <citation type="submission" date="2011-01" db="EMBL/GenBank/DDBJ databases">
        <authorList>
            <person name="Muzny D."/>
            <person name="Qin X."/>
            <person name="Deng J."/>
            <person name="Jiang H."/>
            <person name="Liu Y."/>
            <person name="Qu J."/>
            <person name="Song X.-Z."/>
            <person name="Zhang L."/>
            <person name="Thornton R."/>
            <person name="Coyle M."/>
            <person name="Francisco L."/>
            <person name="Jackson L."/>
            <person name="Javaid M."/>
            <person name="Korchina V."/>
            <person name="Kovar C."/>
            <person name="Mata R."/>
            <person name="Mathew T."/>
            <person name="Ngo R."/>
            <person name="Nguyen L."/>
            <person name="Nguyen N."/>
            <person name="Okwuonu G."/>
            <person name="Ongeri F."/>
            <person name="Pham C."/>
            <person name="Simmons D."/>
            <person name="Wilczek-Boney K."/>
            <person name="Hale W."/>
            <person name="Jakkamsetti A."/>
            <person name="Pham P."/>
            <person name="Ruth R."/>
            <person name="San Lucas F."/>
            <person name="Warren J."/>
            <person name="Zhang J."/>
            <person name="Zhao Z."/>
            <person name="Zhou C."/>
            <person name="Zhu D."/>
            <person name="Lee S."/>
            <person name="Bess C."/>
            <person name="Blankenburg K."/>
            <person name="Forbes L."/>
            <person name="Fu Q."/>
            <person name="Gubbala S."/>
            <person name="Hirani K."/>
            <person name="Jayaseelan J.C."/>
            <person name="Lara F."/>
            <person name="Munidasa M."/>
            <person name="Palculict T."/>
            <person name="Patil S."/>
            <person name="Pu L.-L."/>
            <person name="Saada N."/>
            <person name="Tang L."/>
            <person name="Weissenberger G."/>
            <person name="Zhu Y."/>
            <person name="Hemphill L."/>
            <person name="Shang Y."/>
            <person name="Youmans B."/>
            <person name="Ayvaz T."/>
            <person name="Ross M."/>
            <person name="Santibanez J."/>
            <person name="Aqrawi P."/>
            <person name="Gross S."/>
            <person name="Joshi V."/>
            <person name="Fowler G."/>
            <person name="Nazareth L."/>
            <person name="Reid J."/>
            <person name="Worley K."/>
            <person name="Petrosino J."/>
            <person name="Highlander S."/>
            <person name="Gibbs R."/>
        </authorList>
    </citation>
    <scope>NUCLEOTIDE SEQUENCE [LARGE SCALE GENOMIC DNA]</scope>
    <source>
        <strain evidence="1 2">DSM 16608</strain>
    </source>
</reference>
<organism evidence="1 2">
    <name type="scientific">Prevotella multiformis DSM 16608</name>
    <dbReference type="NCBI Taxonomy" id="888743"/>
    <lineage>
        <taxon>Bacteria</taxon>
        <taxon>Pseudomonadati</taxon>
        <taxon>Bacteroidota</taxon>
        <taxon>Bacteroidia</taxon>
        <taxon>Bacteroidales</taxon>
        <taxon>Prevotellaceae</taxon>
        <taxon>Prevotella</taxon>
    </lineage>
</organism>